<dbReference type="Gene3D" id="3.30.870.10">
    <property type="entry name" value="Endonuclease Chain A"/>
    <property type="match status" value="1"/>
</dbReference>
<dbReference type="AlphaFoldDB" id="K0IME8"/>
<keyword evidence="2" id="KW-1185">Reference proteome</keyword>
<dbReference type="OrthoDB" id="12212at2157"/>
<dbReference type="KEGG" id="nga:Ngar_c32920"/>
<dbReference type="InParanoid" id="K0IME8"/>
<evidence type="ECO:0000313" key="1">
    <source>
        <dbReference type="EMBL" id="AFU60207.1"/>
    </source>
</evidence>
<evidence type="ECO:0000313" key="2">
    <source>
        <dbReference type="Proteomes" id="UP000008037"/>
    </source>
</evidence>
<evidence type="ECO:0008006" key="3">
    <source>
        <dbReference type="Google" id="ProtNLM"/>
    </source>
</evidence>
<organism evidence="1 2">
    <name type="scientific">Nitrososphaera gargensis (strain Ga9.2)</name>
    <dbReference type="NCBI Taxonomy" id="1237085"/>
    <lineage>
        <taxon>Archaea</taxon>
        <taxon>Nitrososphaerota</taxon>
        <taxon>Nitrososphaeria</taxon>
        <taxon>Nitrososphaerales</taxon>
        <taxon>Nitrososphaeraceae</taxon>
        <taxon>Nitrososphaera</taxon>
    </lineage>
</organism>
<dbReference type="HOGENOM" id="CLU_923222_0_0_2"/>
<dbReference type="GeneID" id="13797102"/>
<name>K0IME8_NITGG</name>
<proteinExistence type="predicted"/>
<dbReference type="RefSeq" id="WP_015020740.1">
    <property type="nucleotide sequence ID" value="NC_018719.1"/>
</dbReference>
<gene>
    <name evidence="1" type="ordered locus">Ngar_c32920</name>
</gene>
<dbReference type="EMBL" id="CP002408">
    <property type="protein sequence ID" value="AFU60207.1"/>
    <property type="molecule type" value="Genomic_DNA"/>
</dbReference>
<accession>K0IME8</accession>
<dbReference type="STRING" id="1237085.Ngar_c32920"/>
<sequence>MVEIPELAPEMASSSISQLLSTLSSNDSLALFMLASNGIKADSSTIEKTGLTKRKYYTRLNQLIDAGLISKYDGIYAHTSLGRIIYQNHILQLMETAKNRKTLQMIDTLRNTKQYSNDEIQNFIEKVVGRPRAMNNPSIDIKFFWSYSELASWIVQRSHYVKREILLASRFFDEVIINAVSSKANAGIDVRVIADRSLIGKFLNEQRGNSLDKVDKHARERKTVTTNPWYPSRVKRIVGQVPFCLMIFDRNEIALELVDWSETQKIKWGITCADEKMAADLTKYYFKLWDATAPTTAQQQEEAASLSRH</sequence>
<reference evidence="1 2" key="1">
    <citation type="journal article" date="2012" name="Environ. Microbiol.">
        <title>The genome of the ammonia-oxidizing Candidatus Nitrososphaera gargensis: insights into metabolic versatility and environmental adaptations.</title>
        <authorList>
            <person name="Spang A."/>
            <person name="Poehlein A."/>
            <person name="Offre P."/>
            <person name="Zumbragel S."/>
            <person name="Haider S."/>
            <person name="Rychlik N."/>
            <person name="Nowka B."/>
            <person name="Schmeisser C."/>
            <person name="Lebedeva E.V."/>
            <person name="Rattei T."/>
            <person name="Bohm C."/>
            <person name="Schmid M."/>
            <person name="Galushko A."/>
            <person name="Hatzenpichler R."/>
            <person name="Weinmaier T."/>
            <person name="Daniel R."/>
            <person name="Schleper C."/>
            <person name="Spieck E."/>
            <person name="Streit W."/>
            <person name="Wagner M."/>
        </authorList>
    </citation>
    <scope>NUCLEOTIDE SEQUENCE [LARGE SCALE GENOMIC DNA]</scope>
    <source>
        <strain evidence="2">Ga9.2</strain>
    </source>
</reference>
<dbReference type="BioCyc" id="CNIT1237085:G1324-3292-MONOMER"/>
<protein>
    <recommendedName>
        <fullName evidence="3">Transcriptional regulator</fullName>
    </recommendedName>
</protein>
<dbReference type="Proteomes" id="UP000008037">
    <property type="component" value="Chromosome"/>
</dbReference>